<dbReference type="RefSeq" id="WP_186945853.1">
    <property type="nucleotide sequence ID" value="NZ_JACOGF010000002.1"/>
</dbReference>
<keyword evidence="2" id="KW-1185">Reference proteome</keyword>
<organism evidence="1 2">
    <name type="scientific">Undibacterium hunanense</name>
    <dbReference type="NCBI Taxonomy" id="2762292"/>
    <lineage>
        <taxon>Bacteria</taxon>
        <taxon>Pseudomonadati</taxon>
        <taxon>Pseudomonadota</taxon>
        <taxon>Betaproteobacteria</taxon>
        <taxon>Burkholderiales</taxon>
        <taxon>Oxalobacteraceae</taxon>
        <taxon>Undibacterium</taxon>
    </lineage>
</organism>
<accession>A0ABR6ZLC9</accession>
<proteinExistence type="predicted"/>
<evidence type="ECO:0008006" key="3">
    <source>
        <dbReference type="Google" id="ProtNLM"/>
    </source>
</evidence>
<comment type="caution">
    <text evidence="1">The sequence shown here is derived from an EMBL/GenBank/DDBJ whole genome shotgun (WGS) entry which is preliminary data.</text>
</comment>
<evidence type="ECO:0000313" key="1">
    <source>
        <dbReference type="EMBL" id="MBC3916599.1"/>
    </source>
</evidence>
<reference evidence="1 2" key="1">
    <citation type="submission" date="2020-08" db="EMBL/GenBank/DDBJ databases">
        <title>Novel species isolated from subtropical streams in China.</title>
        <authorList>
            <person name="Lu H."/>
        </authorList>
    </citation>
    <scope>NUCLEOTIDE SEQUENCE [LARGE SCALE GENOMIC DNA]</scope>
    <source>
        <strain evidence="1 2">CY18W</strain>
    </source>
</reference>
<evidence type="ECO:0000313" key="2">
    <source>
        <dbReference type="Proteomes" id="UP000650424"/>
    </source>
</evidence>
<gene>
    <name evidence="1" type="ORF">H8L32_03790</name>
</gene>
<protein>
    <recommendedName>
        <fullName evidence="3">Polymer-forming cytoskeletal protein</fullName>
    </recommendedName>
</protein>
<dbReference type="Proteomes" id="UP000650424">
    <property type="component" value="Unassembled WGS sequence"/>
</dbReference>
<dbReference type="EMBL" id="JACOGF010000002">
    <property type="protein sequence ID" value="MBC3916599.1"/>
    <property type="molecule type" value="Genomic_DNA"/>
</dbReference>
<name>A0ABR6ZLC9_9BURK</name>
<sequence>MSKRTSSVASKITAPVILPAPLPVQTTRLKRKQFASTGDVHVQGDALITTQLIVGGDCLIDGDLEAEEVFCLGKLTVTGDIRVQSLYVGHTLDAGGNIEVEYLLKTGCSADWMARMLELDQRKPVAGESNFIHQLVHPAILARHDHHDAFGGYGDIQALGYLTCADLDCHGNVQLDDVLEAGEIQFIGGHLSAAGIHVAGDCNCQGELFSETDVQVEGSLFAAVVICQGNLEVDSLCSQGDISTWGSLRATGEISSLRGEIHCGRWIATKATIYAAKYIKSGESVIGEKGISCGSDYGILAGTTLPRSRWATHGMVSASSKPRLLLSGQFVEGKKLRHIDALEKKRDTELDWEVQRRLKREMQPD</sequence>